<comment type="caution">
    <text evidence="2">The sequence shown here is derived from an EMBL/GenBank/DDBJ whole genome shotgun (WGS) entry which is preliminary data.</text>
</comment>
<dbReference type="Proteomes" id="UP001501509">
    <property type="component" value="Unassembled WGS sequence"/>
</dbReference>
<dbReference type="RefSeq" id="WP_344545230.1">
    <property type="nucleotide sequence ID" value="NZ_BAAATD010000007.1"/>
</dbReference>
<protein>
    <submittedName>
        <fullName evidence="2">Uncharacterized protein</fullName>
    </submittedName>
</protein>
<reference evidence="3" key="1">
    <citation type="journal article" date="2019" name="Int. J. Syst. Evol. Microbiol.">
        <title>The Global Catalogue of Microorganisms (GCM) 10K type strain sequencing project: providing services to taxonomists for standard genome sequencing and annotation.</title>
        <authorList>
            <consortium name="The Broad Institute Genomics Platform"/>
            <consortium name="The Broad Institute Genome Sequencing Center for Infectious Disease"/>
            <person name="Wu L."/>
            <person name="Ma J."/>
        </authorList>
    </citation>
    <scope>NUCLEOTIDE SEQUENCE [LARGE SCALE GENOMIC DNA]</scope>
    <source>
        <strain evidence="3">JCM 6833</strain>
    </source>
</reference>
<dbReference type="EMBL" id="BAAATD010000007">
    <property type="protein sequence ID" value="GAA2612424.1"/>
    <property type="molecule type" value="Genomic_DNA"/>
</dbReference>
<gene>
    <name evidence="2" type="ORF">GCM10010411_53950</name>
</gene>
<accession>A0ABP6CFY0</accession>
<proteinExistence type="predicted"/>
<organism evidence="2 3">
    <name type="scientific">Actinomadura fulvescens</name>
    <dbReference type="NCBI Taxonomy" id="46160"/>
    <lineage>
        <taxon>Bacteria</taxon>
        <taxon>Bacillati</taxon>
        <taxon>Actinomycetota</taxon>
        <taxon>Actinomycetes</taxon>
        <taxon>Streptosporangiales</taxon>
        <taxon>Thermomonosporaceae</taxon>
        <taxon>Actinomadura</taxon>
    </lineage>
</organism>
<evidence type="ECO:0000313" key="3">
    <source>
        <dbReference type="Proteomes" id="UP001501509"/>
    </source>
</evidence>
<feature type="region of interest" description="Disordered" evidence="1">
    <location>
        <begin position="62"/>
        <end position="83"/>
    </location>
</feature>
<feature type="region of interest" description="Disordered" evidence="1">
    <location>
        <begin position="1"/>
        <end position="37"/>
    </location>
</feature>
<sequence>MSRGPTEPTTPSSERSWGRARGGRPSALADPDDGSLHEVRSEVYTARADAEPSMMATGVYSWSANESRRLAGRPRTTAPASRA</sequence>
<evidence type="ECO:0000256" key="1">
    <source>
        <dbReference type="SAM" id="MobiDB-lite"/>
    </source>
</evidence>
<name>A0ABP6CFY0_9ACTN</name>
<keyword evidence="3" id="KW-1185">Reference proteome</keyword>
<evidence type="ECO:0000313" key="2">
    <source>
        <dbReference type="EMBL" id="GAA2612424.1"/>
    </source>
</evidence>